<dbReference type="CDD" id="cd00035">
    <property type="entry name" value="ChtBD1"/>
    <property type="match status" value="1"/>
</dbReference>
<evidence type="ECO:0000313" key="12">
    <source>
        <dbReference type="EMBL" id="RYO77844.1"/>
    </source>
</evidence>
<evidence type="ECO:0000256" key="6">
    <source>
        <dbReference type="ARBA" id="ARBA00023277"/>
    </source>
</evidence>
<feature type="chain" id="PRO_5046209626" description="NodB homology domain-containing protein" evidence="9">
    <location>
        <begin position="22"/>
        <end position="406"/>
    </location>
</feature>
<reference evidence="12 13" key="1">
    <citation type="submission" date="2018-06" db="EMBL/GenBank/DDBJ databases">
        <title>Complete Genomes of Monosporascus.</title>
        <authorList>
            <person name="Robinson A.J."/>
            <person name="Natvig D.O."/>
        </authorList>
    </citation>
    <scope>NUCLEOTIDE SEQUENCE [LARGE SCALE GENOMIC DNA]</scope>
    <source>
        <strain evidence="12 13">CBS 609.92</strain>
    </source>
</reference>
<dbReference type="CDD" id="cd10951">
    <property type="entry name" value="CE4_ClCDA_like"/>
    <property type="match status" value="1"/>
</dbReference>
<feature type="domain" description="Chitin-binding type-1" evidence="10">
    <location>
        <begin position="38"/>
        <end position="86"/>
    </location>
</feature>
<keyword evidence="3" id="KW-0479">Metal-binding</keyword>
<feature type="disulfide bond" evidence="8">
    <location>
        <begin position="117"/>
        <end position="131"/>
    </location>
</feature>
<evidence type="ECO:0000259" key="10">
    <source>
        <dbReference type="PROSITE" id="PS50941"/>
    </source>
</evidence>
<organism evidence="12 13">
    <name type="scientific">Monosporascus cannonballus</name>
    <dbReference type="NCBI Taxonomy" id="155416"/>
    <lineage>
        <taxon>Eukaryota</taxon>
        <taxon>Fungi</taxon>
        <taxon>Dikarya</taxon>
        <taxon>Ascomycota</taxon>
        <taxon>Pezizomycotina</taxon>
        <taxon>Sordariomycetes</taxon>
        <taxon>Xylariomycetidae</taxon>
        <taxon>Xylariales</taxon>
        <taxon>Xylariales incertae sedis</taxon>
        <taxon>Monosporascus</taxon>
    </lineage>
</organism>
<feature type="signal peptide" evidence="9">
    <location>
        <begin position="1"/>
        <end position="21"/>
    </location>
</feature>
<dbReference type="Gene3D" id="3.30.60.10">
    <property type="entry name" value="Endochitinase-like"/>
    <property type="match status" value="2"/>
</dbReference>
<dbReference type="PROSITE" id="PS00026">
    <property type="entry name" value="CHIT_BIND_I_1"/>
    <property type="match status" value="1"/>
</dbReference>
<dbReference type="Pfam" id="PF01522">
    <property type="entry name" value="Polysacc_deac_1"/>
    <property type="match status" value="1"/>
</dbReference>
<name>A0ABY0GVG9_9PEZI</name>
<dbReference type="InterPro" id="IPR036861">
    <property type="entry name" value="Endochitinase-like_sf"/>
</dbReference>
<dbReference type="Pfam" id="PF00187">
    <property type="entry name" value="Chitin_bind_1"/>
    <property type="match status" value="2"/>
</dbReference>
<dbReference type="Gene3D" id="3.20.20.370">
    <property type="entry name" value="Glycoside hydrolase/deacetylase"/>
    <property type="match status" value="1"/>
</dbReference>
<dbReference type="InterPro" id="IPR011330">
    <property type="entry name" value="Glyco_hydro/deAcase_b/a-brl"/>
</dbReference>
<evidence type="ECO:0000256" key="3">
    <source>
        <dbReference type="ARBA" id="ARBA00022723"/>
    </source>
</evidence>
<evidence type="ECO:0000259" key="11">
    <source>
        <dbReference type="PROSITE" id="PS51677"/>
    </source>
</evidence>
<dbReference type="PANTHER" id="PTHR46471:SF4">
    <property type="entry name" value="CHITIN DEACETYLASE"/>
    <property type="match status" value="1"/>
</dbReference>
<evidence type="ECO:0000256" key="2">
    <source>
        <dbReference type="ARBA" id="ARBA00022669"/>
    </source>
</evidence>
<evidence type="ECO:0008006" key="14">
    <source>
        <dbReference type="Google" id="ProtNLM"/>
    </source>
</evidence>
<dbReference type="Proteomes" id="UP000294003">
    <property type="component" value="Unassembled WGS sequence"/>
</dbReference>
<dbReference type="PROSITE" id="PS51677">
    <property type="entry name" value="NODB"/>
    <property type="match status" value="1"/>
</dbReference>
<keyword evidence="2 8" id="KW-0147">Chitin-binding</keyword>
<comment type="cofactor">
    <cofactor evidence="1">
        <name>Co(2+)</name>
        <dbReference type="ChEBI" id="CHEBI:48828"/>
    </cofactor>
</comment>
<dbReference type="CDD" id="cd11618">
    <property type="entry name" value="ChtBD1_1"/>
    <property type="match status" value="1"/>
</dbReference>
<dbReference type="InterPro" id="IPR018371">
    <property type="entry name" value="Chitin-binding_1_CS"/>
</dbReference>
<gene>
    <name evidence="12" type="ORF">DL762_009005</name>
</gene>
<feature type="disulfide bond" evidence="8">
    <location>
        <begin position="59"/>
        <end position="73"/>
    </location>
</feature>
<evidence type="ECO:0000256" key="9">
    <source>
        <dbReference type="SAM" id="SignalP"/>
    </source>
</evidence>
<keyword evidence="4 9" id="KW-0732">Signal</keyword>
<keyword evidence="6" id="KW-0119">Carbohydrate metabolism</keyword>
<dbReference type="SUPFAM" id="SSF88713">
    <property type="entry name" value="Glycoside hydrolase/deacetylase"/>
    <property type="match status" value="1"/>
</dbReference>
<keyword evidence="13" id="KW-1185">Reference proteome</keyword>
<evidence type="ECO:0000256" key="4">
    <source>
        <dbReference type="ARBA" id="ARBA00022729"/>
    </source>
</evidence>
<protein>
    <recommendedName>
        <fullName evidence="14">NodB homology domain-containing protein</fullName>
    </recommendedName>
</protein>
<evidence type="ECO:0000256" key="1">
    <source>
        <dbReference type="ARBA" id="ARBA00001941"/>
    </source>
</evidence>
<dbReference type="SMART" id="SM00270">
    <property type="entry name" value="ChtBD1"/>
    <property type="match status" value="2"/>
</dbReference>
<feature type="disulfide bond" evidence="8">
    <location>
        <begin position="112"/>
        <end position="124"/>
    </location>
</feature>
<evidence type="ECO:0000256" key="7">
    <source>
        <dbReference type="ARBA" id="ARBA00023285"/>
    </source>
</evidence>
<dbReference type="InterPro" id="IPR002509">
    <property type="entry name" value="NODB_dom"/>
</dbReference>
<dbReference type="SUPFAM" id="SSF57016">
    <property type="entry name" value="Plant lectins/antimicrobial peptides"/>
    <property type="match status" value="2"/>
</dbReference>
<accession>A0ABY0GVG9</accession>
<feature type="disulfide bond" evidence="8">
    <location>
        <begin position="103"/>
        <end position="118"/>
    </location>
</feature>
<evidence type="ECO:0000256" key="8">
    <source>
        <dbReference type="PROSITE-ProRule" id="PRU00261"/>
    </source>
</evidence>
<proteinExistence type="predicted"/>
<feature type="domain" description="NodB homology" evidence="11">
    <location>
        <begin position="180"/>
        <end position="377"/>
    </location>
</feature>
<comment type="caution">
    <text evidence="8">Lacks conserved residue(s) required for the propagation of feature annotation.</text>
</comment>
<sequence length="406" mass="42777">MRSFALTSLALAGGLAAVASASSLPPWIARRQGEVSPDNTCGVTGAGSNGYVCPPELSCCSQHGYCGSTAAYCGTGCQSEFGTCEEGGSGDGDGDGASSEGRCGPDFGNASCPENECCSAAGYCGNTADHCRAPDCLFQFGPACDANRVPGGTNTSSITRGTLGRVLVGGGGIYSCNSPGEVALTYDDGPGDFTAEMLDLLAEYDAKATFFITGVNNNKGQIDDPSTPWPAVIRRMHADGHQIASHTWSHADLSAITSAQRKDEMYKLEMAVRNILGLVPTYMRPPYSSCTADSGCQADMAELQYHIVYFDLDTTDYLNTAPDQIQNAIDVFDNFFADKSAETDDALAIAHDIHEQTATTLTQHMLQSLKEMGYRMVTVGECLGDPVENWYRRADGAAADDSSSSS</sequence>
<dbReference type="InterPro" id="IPR001002">
    <property type="entry name" value="Chitin-bd_1"/>
</dbReference>
<evidence type="ECO:0000256" key="5">
    <source>
        <dbReference type="ARBA" id="ARBA00022801"/>
    </source>
</evidence>
<keyword evidence="5" id="KW-0378">Hydrolase</keyword>
<dbReference type="PROSITE" id="PS50941">
    <property type="entry name" value="CHIT_BIND_I_2"/>
    <property type="match status" value="2"/>
</dbReference>
<feature type="domain" description="Chitin-binding type-1" evidence="10">
    <location>
        <begin position="100"/>
        <end position="146"/>
    </location>
</feature>
<dbReference type="EMBL" id="QJNS01000426">
    <property type="protein sequence ID" value="RYO77844.1"/>
    <property type="molecule type" value="Genomic_DNA"/>
</dbReference>
<keyword evidence="7" id="KW-0170">Cobalt</keyword>
<keyword evidence="8" id="KW-1015">Disulfide bond</keyword>
<dbReference type="PANTHER" id="PTHR46471">
    <property type="entry name" value="CHITIN DEACETYLASE"/>
    <property type="match status" value="1"/>
</dbReference>
<comment type="caution">
    <text evidence="12">The sequence shown here is derived from an EMBL/GenBank/DDBJ whole genome shotgun (WGS) entry which is preliminary data.</text>
</comment>
<evidence type="ECO:0000313" key="13">
    <source>
        <dbReference type="Proteomes" id="UP000294003"/>
    </source>
</evidence>